<dbReference type="AlphaFoldDB" id="A0A126ZXP7"/>
<keyword evidence="2" id="KW-1133">Transmembrane helix</keyword>
<evidence type="ECO:0000256" key="3">
    <source>
        <dbReference type="SAM" id="SignalP"/>
    </source>
</evidence>
<dbReference type="PROSITE" id="PS51318">
    <property type="entry name" value="TAT"/>
    <property type="match status" value="1"/>
</dbReference>
<keyword evidence="5" id="KW-1185">Reference proteome</keyword>
<feature type="compositionally biased region" description="Pro residues" evidence="1">
    <location>
        <begin position="51"/>
        <end position="66"/>
    </location>
</feature>
<dbReference type="Proteomes" id="UP000070134">
    <property type="component" value="Chromosome"/>
</dbReference>
<keyword evidence="3" id="KW-0732">Signal</keyword>
<dbReference type="EMBL" id="CP014518">
    <property type="protein sequence ID" value="AMM31341.1"/>
    <property type="molecule type" value="Genomic_DNA"/>
</dbReference>
<feature type="compositionally biased region" description="Low complexity" evidence="1">
    <location>
        <begin position="255"/>
        <end position="272"/>
    </location>
</feature>
<feature type="compositionally biased region" description="Low complexity" evidence="1">
    <location>
        <begin position="235"/>
        <end position="246"/>
    </location>
</feature>
<feature type="compositionally biased region" description="Low complexity" evidence="1">
    <location>
        <begin position="37"/>
        <end position="50"/>
    </location>
</feature>
<gene>
    <name evidence="4" type="ORF">SA2016_0651</name>
</gene>
<dbReference type="InterPro" id="IPR006311">
    <property type="entry name" value="TAT_signal"/>
</dbReference>
<evidence type="ECO:0000313" key="4">
    <source>
        <dbReference type="EMBL" id="AMM31341.1"/>
    </source>
</evidence>
<feature type="region of interest" description="Disordered" evidence="1">
    <location>
        <begin position="226"/>
        <end position="297"/>
    </location>
</feature>
<proteinExistence type="predicted"/>
<protein>
    <recommendedName>
        <fullName evidence="6">Fibronectin type-III domain-containing protein</fullName>
    </recommendedName>
</protein>
<sequence length="325" mass="31600" precursor="true">MSHPAPPIARRLACLAVLLGALAILLPAALAPGASAADGRVPASPTITGPSPSPSVTPATPTPAPPSAQVALTRAACDSVHLTARTDSTAPLTYRVADEAGNVVATGTFSGSVDRILSLSTGHDYTATVTGAGTGPLATSSPASLRDACPVSITADAPGFDDPCGTQADAVVAPTIIGVDYRVGGTVLAPGANAAVGMVTVEAVARPGYVLKGTSQWTHTFSATPCAGSAEAPTAPQEDAPAAVQPPAAPPAAPAPGTSAAAGPSAGLAAQPTSAPTPGLDDSATRSAAQPAMQASVGGPGPLEWSIMIAIALAGGIAFWLKTRH</sequence>
<evidence type="ECO:0000256" key="1">
    <source>
        <dbReference type="SAM" id="MobiDB-lite"/>
    </source>
</evidence>
<feature type="signal peptide" evidence="3">
    <location>
        <begin position="1"/>
        <end position="36"/>
    </location>
</feature>
<evidence type="ECO:0000313" key="5">
    <source>
        <dbReference type="Proteomes" id="UP000070134"/>
    </source>
</evidence>
<feature type="transmembrane region" description="Helical" evidence="2">
    <location>
        <begin position="303"/>
        <end position="321"/>
    </location>
</feature>
<name>A0A126ZXP7_9MICC</name>
<reference evidence="4 5" key="1">
    <citation type="submission" date="2016-02" db="EMBL/GenBank/DDBJ databases">
        <title>Complete genome of Sinomonas atrocyanea KCTC 3377.</title>
        <authorList>
            <person name="Kim K.M."/>
        </authorList>
    </citation>
    <scope>NUCLEOTIDE SEQUENCE [LARGE SCALE GENOMIC DNA]</scope>
    <source>
        <strain evidence="4 5">KCTC 3377</strain>
    </source>
</reference>
<dbReference type="STRING" id="37927.SA2016_0651"/>
<evidence type="ECO:0008006" key="6">
    <source>
        <dbReference type="Google" id="ProtNLM"/>
    </source>
</evidence>
<feature type="chain" id="PRO_5007445436" description="Fibronectin type-III domain-containing protein" evidence="3">
    <location>
        <begin position="37"/>
        <end position="325"/>
    </location>
</feature>
<dbReference type="KEGG" id="satk:SA2016_0651"/>
<organism evidence="4 5">
    <name type="scientific">Sinomonas atrocyanea</name>
    <dbReference type="NCBI Taxonomy" id="37927"/>
    <lineage>
        <taxon>Bacteria</taxon>
        <taxon>Bacillati</taxon>
        <taxon>Actinomycetota</taxon>
        <taxon>Actinomycetes</taxon>
        <taxon>Micrococcales</taxon>
        <taxon>Micrococcaceae</taxon>
        <taxon>Sinomonas</taxon>
    </lineage>
</organism>
<evidence type="ECO:0000256" key="2">
    <source>
        <dbReference type="SAM" id="Phobius"/>
    </source>
</evidence>
<keyword evidence="2" id="KW-0812">Transmembrane</keyword>
<keyword evidence="2" id="KW-0472">Membrane</keyword>
<accession>A0A126ZXP7</accession>
<feature type="region of interest" description="Disordered" evidence="1">
    <location>
        <begin position="37"/>
        <end position="67"/>
    </location>
</feature>